<reference evidence="2 3" key="1">
    <citation type="submission" date="2014-06" db="EMBL/GenBank/DDBJ databases">
        <authorList>
            <person name="Swart Estienne"/>
        </authorList>
    </citation>
    <scope>NUCLEOTIDE SEQUENCE [LARGE SCALE GENOMIC DNA]</scope>
    <source>
        <strain evidence="2 3">130c</strain>
    </source>
</reference>
<feature type="compositionally biased region" description="Basic and acidic residues" evidence="1">
    <location>
        <begin position="583"/>
        <end position="592"/>
    </location>
</feature>
<evidence type="ECO:0000313" key="3">
    <source>
        <dbReference type="Proteomes" id="UP000039865"/>
    </source>
</evidence>
<keyword evidence="3" id="KW-1185">Reference proteome</keyword>
<dbReference type="InParanoid" id="A0A078B575"/>
<evidence type="ECO:0000256" key="1">
    <source>
        <dbReference type="SAM" id="MobiDB-lite"/>
    </source>
</evidence>
<sequence length="628" mass="73016">MIKTLKPAADKEAKVFENLQKLESIQNQQQKSELHQQEERQSQIKMKRELDTLEMINNHKSLLNCYDSDMHPVSKIQTLAKLSHLMPKDLKQKQNILNSPKFLTLYKDIMTIYEKASDSNKLTIMYAYLKLGINQKEIFDMTAHAILTDKMRGANIITNALYVMAKGKYLLEDNKLAKDKKDVLMSKCASLLKNQVALPIKIACRNLWNFAALKYYDKELFDQFSQIIIKNQSNLTETDVANSMNSFAEVKHEHYPALESLIRITIRDCETYNHQSLAVILNALAKLEIKNMTIFNIVRALLLRQAHPESTNQTFHTITTVDCAQFMTAFAKVEIFDFELFESLESVFLSQIDQARGETLVTMYLSHGALSQDMIKQCFIEKRQKRRFWNLYKKYNEEFQGQLIKALINRIEDINIKGVFLIMAHGNVAHLKKRDNIRLMNKFNLKATQILGEEVARLEGHPDKQRMLVMSFHEYAIKYCLNVQERTDLKQMINQQTKLNIDEFIDFYQDTSLKPSSSDQVKADAAVSEILKIKTAEKEQFAEINRLRKEAEMLDELEEFEDEEEDEDNEAASKKEDEDEKLDMELLKKLAKEQLNQSGLDDSQADKKQQESLQNDSKKSLKFDEHEN</sequence>
<feature type="compositionally biased region" description="Basic and acidic residues" evidence="1">
    <location>
        <begin position="604"/>
        <end position="628"/>
    </location>
</feature>
<proteinExistence type="predicted"/>
<protein>
    <submittedName>
        <fullName evidence="2">Uncharacterized protein</fullName>
    </submittedName>
</protein>
<dbReference type="AlphaFoldDB" id="A0A078B575"/>
<dbReference type="OrthoDB" id="10654333at2759"/>
<dbReference type="Proteomes" id="UP000039865">
    <property type="component" value="Unassembled WGS sequence"/>
</dbReference>
<feature type="compositionally biased region" description="Acidic residues" evidence="1">
    <location>
        <begin position="558"/>
        <end position="570"/>
    </location>
</feature>
<organism evidence="2 3">
    <name type="scientific">Stylonychia lemnae</name>
    <name type="common">Ciliate</name>
    <dbReference type="NCBI Taxonomy" id="5949"/>
    <lineage>
        <taxon>Eukaryota</taxon>
        <taxon>Sar</taxon>
        <taxon>Alveolata</taxon>
        <taxon>Ciliophora</taxon>
        <taxon>Intramacronucleata</taxon>
        <taxon>Spirotrichea</taxon>
        <taxon>Stichotrichia</taxon>
        <taxon>Sporadotrichida</taxon>
        <taxon>Oxytrichidae</taxon>
        <taxon>Stylonychinae</taxon>
        <taxon>Stylonychia</taxon>
    </lineage>
</organism>
<gene>
    <name evidence="2" type="primary">Contig15186.g16174</name>
    <name evidence="2" type="ORF">STYLEM_18712</name>
</gene>
<accession>A0A078B575</accession>
<evidence type="ECO:0000313" key="2">
    <source>
        <dbReference type="EMBL" id="CDW89579.1"/>
    </source>
</evidence>
<name>A0A078B575_STYLE</name>
<feature type="region of interest" description="Disordered" evidence="1">
    <location>
        <begin position="558"/>
        <end position="628"/>
    </location>
</feature>
<dbReference type="EMBL" id="CCKQ01017679">
    <property type="protein sequence ID" value="CDW89579.1"/>
    <property type="molecule type" value="Genomic_DNA"/>
</dbReference>